<reference evidence="2" key="1">
    <citation type="submission" date="2020-08" db="EMBL/GenBank/DDBJ databases">
        <title>Genome sequencing and assembly of the red palm weevil Rhynchophorus ferrugineus.</title>
        <authorList>
            <person name="Dias G.B."/>
            <person name="Bergman C.M."/>
            <person name="Manee M."/>
        </authorList>
    </citation>
    <scope>NUCLEOTIDE SEQUENCE</scope>
    <source>
        <strain evidence="2">AA-2017</strain>
        <tissue evidence="2">Whole larva</tissue>
    </source>
</reference>
<dbReference type="EMBL" id="JAACXV010000047">
    <property type="protein sequence ID" value="KAF7285677.1"/>
    <property type="molecule type" value="Genomic_DNA"/>
</dbReference>
<protein>
    <submittedName>
        <fullName evidence="2">Uncharacterized protein</fullName>
    </submittedName>
</protein>
<evidence type="ECO:0000313" key="3">
    <source>
        <dbReference type="Proteomes" id="UP000625711"/>
    </source>
</evidence>
<accession>A0A834IR73</accession>
<name>A0A834IR73_RHYFE</name>
<feature type="region of interest" description="Disordered" evidence="1">
    <location>
        <begin position="85"/>
        <end position="108"/>
    </location>
</feature>
<evidence type="ECO:0000313" key="2">
    <source>
        <dbReference type="EMBL" id="KAF7285677.1"/>
    </source>
</evidence>
<evidence type="ECO:0000256" key="1">
    <source>
        <dbReference type="SAM" id="MobiDB-lite"/>
    </source>
</evidence>
<proteinExistence type="predicted"/>
<sequence length="108" mass="11912">MCVREISNNYGIASQNELTIKSTHSLMANAHAIRKHHPLDPLAPALTNQIRIDTAKWIYVANLSASRSSSRNICVVRRLKNDPLTRQAQGRNLPAGNGGQVESERSLP</sequence>
<dbReference type="AlphaFoldDB" id="A0A834IR73"/>
<organism evidence="2 3">
    <name type="scientific">Rhynchophorus ferrugineus</name>
    <name type="common">Red palm weevil</name>
    <name type="synonym">Curculio ferrugineus</name>
    <dbReference type="NCBI Taxonomy" id="354439"/>
    <lineage>
        <taxon>Eukaryota</taxon>
        <taxon>Metazoa</taxon>
        <taxon>Ecdysozoa</taxon>
        <taxon>Arthropoda</taxon>
        <taxon>Hexapoda</taxon>
        <taxon>Insecta</taxon>
        <taxon>Pterygota</taxon>
        <taxon>Neoptera</taxon>
        <taxon>Endopterygota</taxon>
        <taxon>Coleoptera</taxon>
        <taxon>Polyphaga</taxon>
        <taxon>Cucujiformia</taxon>
        <taxon>Curculionidae</taxon>
        <taxon>Dryophthorinae</taxon>
        <taxon>Rhynchophorus</taxon>
    </lineage>
</organism>
<dbReference type="Proteomes" id="UP000625711">
    <property type="component" value="Unassembled WGS sequence"/>
</dbReference>
<comment type="caution">
    <text evidence="2">The sequence shown here is derived from an EMBL/GenBank/DDBJ whole genome shotgun (WGS) entry which is preliminary data.</text>
</comment>
<gene>
    <name evidence="2" type="ORF">GWI33_010172</name>
</gene>
<keyword evidence="3" id="KW-1185">Reference proteome</keyword>